<dbReference type="PRINTS" id="PR01853">
    <property type="entry name" value="YAJCTRNLCASE"/>
</dbReference>
<evidence type="ECO:0000313" key="13">
    <source>
        <dbReference type="Proteomes" id="UP000249557"/>
    </source>
</evidence>
<keyword evidence="5" id="KW-1003">Cell membrane</keyword>
<evidence type="ECO:0000256" key="1">
    <source>
        <dbReference type="ARBA" id="ARBA00004162"/>
    </source>
</evidence>
<sequence>MLISNAFAQEVPVPQTTAETAVPGTDPAAVQAPDTQSILIQNVGMIVLLVVMFYFLLIRPQQKRFKEHKEMVDALKPGDRVIVAGGLIGKVDSFVGTDEAVVDLGNGTKVTALRGMLQVRAEKGANENKK</sequence>
<comment type="caution">
    <text evidence="12">The sequence shown here is derived from an EMBL/GenBank/DDBJ whole genome shotgun (WGS) entry which is preliminary data.</text>
</comment>
<dbReference type="AlphaFoldDB" id="A0A2W5A7D0"/>
<evidence type="ECO:0000256" key="7">
    <source>
        <dbReference type="ARBA" id="ARBA00022927"/>
    </source>
</evidence>
<evidence type="ECO:0000256" key="11">
    <source>
        <dbReference type="SAM" id="Phobius"/>
    </source>
</evidence>
<comment type="similarity">
    <text evidence="2">Belongs to the YajC family.</text>
</comment>
<evidence type="ECO:0000256" key="5">
    <source>
        <dbReference type="ARBA" id="ARBA00022475"/>
    </source>
</evidence>
<evidence type="ECO:0000256" key="2">
    <source>
        <dbReference type="ARBA" id="ARBA00006742"/>
    </source>
</evidence>
<proteinExistence type="inferred from homology"/>
<dbReference type="GO" id="GO:0005886">
    <property type="term" value="C:plasma membrane"/>
    <property type="evidence" value="ECO:0007669"/>
    <property type="project" value="UniProtKB-SubCell"/>
</dbReference>
<evidence type="ECO:0000256" key="3">
    <source>
        <dbReference type="ARBA" id="ARBA00014962"/>
    </source>
</evidence>
<keyword evidence="4" id="KW-0813">Transport</keyword>
<dbReference type="SMART" id="SM01323">
    <property type="entry name" value="YajC"/>
    <property type="match status" value="1"/>
</dbReference>
<keyword evidence="9" id="KW-0811">Translocation</keyword>
<evidence type="ECO:0000256" key="9">
    <source>
        <dbReference type="ARBA" id="ARBA00023010"/>
    </source>
</evidence>
<accession>A0A2W5A7D0</accession>
<evidence type="ECO:0000256" key="6">
    <source>
        <dbReference type="ARBA" id="ARBA00022692"/>
    </source>
</evidence>
<evidence type="ECO:0000256" key="8">
    <source>
        <dbReference type="ARBA" id="ARBA00022989"/>
    </source>
</evidence>
<dbReference type="Proteomes" id="UP000249557">
    <property type="component" value="Unassembled WGS sequence"/>
</dbReference>
<dbReference type="PANTHER" id="PTHR33909">
    <property type="entry name" value="SEC TRANSLOCON ACCESSORY COMPLEX SUBUNIT YAJC"/>
    <property type="match status" value="1"/>
</dbReference>
<dbReference type="GO" id="GO:0015031">
    <property type="term" value="P:protein transport"/>
    <property type="evidence" value="ECO:0007669"/>
    <property type="project" value="UniProtKB-KW"/>
</dbReference>
<keyword evidence="6 11" id="KW-0812">Transmembrane</keyword>
<name>A0A2W5A7D0_9BACT</name>
<feature type="transmembrane region" description="Helical" evidence="11">
    <location>
        <begin position="38"/>
        <end position="57"/>
    </location>
</feature>
<protein>
    <recommendedName>
        <fullName evidence="3">Sec translocon accessory complex subunit YajC</fullName>
    </recommendedName>
</protein>
<comment type="subcellular location">
    <subcellularLocation>
        <location evidence="1">Cell membrane</location>
        <topology evidence="1">Single-pass membrane protein</topology>
    </subcellularLocation>
</comment>
<gene>
    <name evidence="12" type="primary">yajC</name>
    <name evidence="12" type="ORF">DI626_00110</name>
</gene>
<dbReference type="NCBIfam" id="TIGR00739">
    <property type="entry name" value="yajC"/>
    <property type="match status" value="1"/>
</dbReference>
<dbReference type="Pfam" id="PF02699">
    <property type="entry name" value="YajC"/>
    <property type="match status" value="1"/>
</dbReference>
<dbReference type="PANTHER" id="PTHR33909:SF1">
    <property type="entry name" value="SEC TRANSLOCON ACCESSORY COMPLEX SUBUNIT YAJC"/>
    <property type="match status" value="1"/>
</dbReference>
<keyword evidence="7" id="KW-0653">Protein transport</keyword>
<dbReference type="EMBL" id="QFNK01000001">
    <property type="protein sequence ID" value="PZO89122.1"/>
    <property type="molecule type" value="Genomic_DNA"/>
</dbReference>
<dbReference type="InterPro" id="IPR003849">
    <property type="entry name" value="Preprotein_translocase_YajC"/>
</dbReference>
<evidence type="ECO:0000313" key="12">
    <source>
        <dbReference type="EMBL" id="PZO89122.1"/>
    </source>
</evidence>
<organism evidence="12 13">
    <name type="scientific">Micavibrio aeruginosavorus</name>
    <dbReference type="NCBI Taxonomy" id="349221"/>
    <lineage>
        <taxon>Bacteria</taxon>
        <taxon>Pseudomonadati</taxon>
        <taxon>Bdellovibrionota</taxon>
        <taxon>Bdellovibrionia</taxon>
        <taxon>Bdellovibrionales</taxon>
        <taxon>Pseudobdellovibrionaceae</taxon>
        <taxon>Micavibrio</taxon>
    </lineage>
</organism>
<keyword evidence="10 11" id="KW-0472">Membrane</keyword>
<evidence type="ECO:0000256" key="10">
    <source>
        <dbReference type="ARBA" id="ARBA00023136"/>
    </source>
</evidence>
<evidence type="ECO:0000256" key="4">
    <source>
        <dbReference type="ARBA" id="ARBA00022448"/>
    </source>
</evidence>
<keyword evidence="8 11" id="KW-1133">Transmembrane helix</keyword>
<reference evidence="12 13" key="1">
    <citation type="submission" date="2017-08" db="EMBL/GenBank/DDBJ databases">
        <title>Infants hospitalized years apart are colonized by the same room-sourced microbial strains.</title>
        <authorList>
            <person name="Brooks B."/>
            <person name="Olm M.R."/>
            <person name="Firek B.A."/>
            <person name="Baker R."/>
            <person name="Thomas B.C."/>
            <person name="Morowitz M.J."/>
            <person name="Banfield J.F."/>
        </authorList>
    </citation>
    <scope>NUCLEOTIDE SEQUENCE [LARGE SCALE GENOMIC DNA]</scope>
    <source>
        <strain evidence="12">S2_018_000_R2_104</strain>
    </source>
</reference>